<dbReference type="FunFam" id="1.10.510.10:FF:000415">
    <property type="entry name" value="CMGC/CDK/CRK7 protein kinase, variant"/>
    <property type="match status" value="1"/>
</dbReference>
<sequence length="804" mass="91167">MSSGDGLAQKDAKVLADAHAPSGGSHTQLRSSDYEQTRNPHTESSHSNAKEDSRRSVNSDHESVRGLTSSEYDRGQQRSRHDSSNWRHRSGSRDYSSEYYRSRGRRSYEQHSSRGYLPSSRSGDYSYYGRHNPPRREHSPQLRPSTHAYERSSDQHMVSTNSHYRDSARQGPPSTYHKRAGMYERNLSTEASIHDVPRYPVNQAREGQNSDRYHDRHNNSHPYQRDRPYQAPYRKRSRSRSISSRQNHYKRTHEGGAAGRHSPHTDYTRRDRERYVARDYTGRSHQSAQPPRSQSRHRSRSRIYAERRIRHGGFGNTRDESLSRPGHSSTYGERDRSSAYGYSRSPVQRRHISPQPAPPELSPALRITDPIFDNPPPPPSTSPPPPPPPAHLFSFSAEALNIAKPVISLAADAQMQNNYTSLNDTLSKPAPSIVDSGATITAAAAAGDGGVASTPETPATPKEHSPADGIQLYTKISMVGEGTYGKVYKARNRETGQIVALKRMRIDMDREGFPITAMREIRLLKQLAHHNITQVLDVLPDSSNAIYVVMEYMDYDLSGLINHPQWNPEPAHQKSLMQQLLDGLDFMHAHGILHRDIKGSNLLVNRYGQVKYVDFGLARSFHHTRMQELTNRVITLWYRPPELLLGTTLYGPEVDIWSLGCVILELFLKKPAFQGQNDIDQLEQIFKLLGTPSPEVWDSFKKLPWACYMTPNIRYENRLRQTLSSKMSPCAVGLISWMLSLSPSERPSAAKCLSHSFFVEAPAPVAPTSFPVSGDWHEYESKAERRKRKQAAKQQQQQQLVSND</sequence>
<evidence type="ECO:0000256" key="4">
    <source>
        <dbReference type="ARBA" id="ARBA00022679"/>
    </source>
</evidence>
<protein>
    <recommendedName>
        <fullName evidence="2">[RNA-polymerase]-subunit kinase</fullName>
        <ecNumber evidence="2">2.7.11.23</ecNumber>
    </recommendedName>
</protein>
<keyword evidence="4 12" id="KW-0808">Transferase</keyword>
<dbReference type="PANTHER" id="PTHR24056:SF546">
    <property type="entry name" value="CYCLIN-DEPENDENT KINASE 12"/>
    <property type="match status" value="1"/>
</dbReference>
<keyword evidence="5 9" id="KW-0547">Nucleotide-binding</keyword>
<dbReference type="SMART" id="SM00220">
    <property type="entry name" value="S_TKc"/>
    <property type="match status" value="1"/>
</dbReference>
<evidence type="ECO:0000313" key="13">
    <source>
        <dbReference type="Proteomes" id="UP001151518"/>
    </source>
</evidence>
<evidence type="ECO:0000256" key="8">
    <source>
        <dbReference type="ARBA" id="ARBA00049280"/>
    </source>
</evidence>
<evidence type="ECO:0000259" key="11">
    <source>
        <dbReference type="PROSITE" id="PS50011"/>
    </source>
</evidence>
<evidence type="ECO:0000256" key="7">
    <source>
        <dbReference type="ARBA" id="ARBA00022840"/>
    </source>
</evidence>
<dbReference type="GO" id="GO:0005524">
    <property type="term" value="F:ATP binding"/>
    <property type="evidence" value="ECO:0007669"/>
    <property type="project" value="UniProtKB-UniRule"/>
</dbReference>
<dbReference type="InterPro" id="IPR008271">
    <property type="entry name" value="Ser/Thr_kinase_AS"/>
</dbReference>
<name>A0A9W8KXS4_9FUNG</name>
<dbReference type="FunFam" id="3.30.200.20:FF:000927">
    <property type="entry name" value="Cyclin-dependent kinase 2"/>
    <property type="match status" value="1"/>
</dbReference>
<feature type="compositionally biased region" description="Low complexity" evidence="10">
    <location>
        <begin position="119"/>
        <end position="130"/>
    </location>
</feature>
<comment type="caution">
    <text evidence="12">The sequence shown here is derived from an EMBL/GenBank/DDBJ whole genome shotgun (WGS) entry which is preliminary data.</text>
</comment>
<dbReference type="AlphaFoldDB" id="A0A9W8KXS4"/>
<organism evidence="12 13">
    <name type="scientific">Coemansia spiralis</name>
    <dbReference type="NCBI Taxonomy" id="417178"/>
    <lineage>
        <taxon>Eukaryota</taxon>
        <taxon>Fungi</taxon>
        <taxon>Fungi incertae sedis</taxon>
        <taxon>Zoopagomycota</taxon>
        <taxon>Kickxellomycotina</taxon>
        <taxon>Kickxellomycetes</taxon>
        <taxon>Kickxellales</taxon>
        <taxon>Kickxellaceae</taxon>
        <taxon>Coemansia</taxon>
    </lineage>
</organism>
<dbReference type="EC" id="2.7.11.23" evidence="2"/>
<proteinExistence type="inferred from homology"/>
<dbReference type="PROSITE" id="PS00108">
    <property type="entry name" value="PROTEIN_KINASE_ST"/>
    <property type="match status" value="1"/>
</dbReference>
<comment type="similarity">
    <text evidence="1">Belongs to the protein kinase superfamily. CMGC Ser/Thr protein kinase family. CDC2/CDKX subfamily.</text>
</comment>
<feature type="compositionally biased region" description="Basic and acidic residues" evidence="10">
    <location>
        <begin position="32"/>
        <end position="64"/>
    </location>
</feature>
<feature type="region of interest" description="Disordered" evidence="10">
    <location>
        <begin position="447"/>
        <end position="467"/>
    </location>
</feature>
<feature type="compositionally biased region" description="Low complexity" evidence="10">
    <location>
        <begin position="792"/>
        <end position="804"/>
    </location>
</feature>
<feature type="region of interest" description="Disordered" evidence="10">
    <location>
        <begin position="781"/>
        <end position="804"/>
    </location>
</feature>
<keyword evidence="7 9" id="KW-0067">ATP-binding</keyword>
<feature type="compositionally biased region" description="Pro residues" evidence="10">
    <location>
        <begin position="373"/>
        <end position="390"/>
    </location>
</feature>
<dbReference type="Proteomes" id="UP001151518">
    <property type="component" value="Unassembled WGS sequence"/>
</dbReference>
<dbReference type="Gene3D" id="1.10.510.10">
    <property type="entry name" value="Transferase(Phosphotransferase) domain 1"/>
    <property type="match status" value="1"/>
</dbReference>
<evidence type="ECO:0000256" key="6">
    <source>
        <dbReference type="ARBA" id="ARBA00022777"/>
    </source>
</evidence>
<dbReference type="GO" id="GO:0030332">
    <property type="term" value="F:cyclin binding"/>
    <property type="evidence" value="ECO:0007669"/>
    <property type="project" value="TreeGrafter"/>
</dbReference>
<dbReference type="Gene3D" id="3.30.200.20">
    <property type="entry name" value="Phosphorylase Kinase, domain 1"/>
    <property type="match status" value="1"/>
</dbReference>
<dbReference type="SUPFAM" id="SSF56112">
    <property type="entry name" value="Protein kinase-like (PK-like)"/>
    <property type="match status" value="1"/>
</dbReference>
<feature type="compositionally biased region" description="Low complexity" evidence="10">
    <location>
        <begin position="283"/>
        <end position="293"/>
    </location>
</feature>
<feature type="region of interest" description="Disordered" evidence="10">
    <location>
        <begin position="205"/>
        <end position="393"/>
    </location>
</feature>
<feature type="compositionally biased region" description="Basic and acidic residues" evidence="10">
    <location>
        <begin position="263"/>
        <end position="282"/>
    </location>
</feature>
<dbReference type="InterPro" id="IPR050108">
    <property type="entry name" value="CDK"/>
</dbReference>
<dbReference type="InterPro" id="IPR000719">
    <property type="entry name" value="Prot_kinase_dom"/>
</dbReference>
<keyword evidence="6 12" id="KW-0418">Kinase</keyword>
<dbReference type="EMBL" id="JANBTW010000044">
    <property type="protein sequence ID" value="KAJ2675942.1"/>
    <property type="molecule type" value="Genomic_DNA"/>
</dbReference>
<feature type="domain" description="Protein kinase" evidence="11">
    <location>
        <begin position="473"/>
        <end position="758"/>
    </location>
</feature>
<feature type="binding site" evidence="9">
    <location>
        <position position="502"/>
    </location>
    <ligand>
        <name>ATP</name>
        <dbReference type="ChEBI" id="CHEBI:30616"/>
    </ligand>
</feature>
<feature type="compositionally biased region" description="Basic and acidic residues" evidence="10">
    <location>
        <begin position="208"/>
        <end position="228"/>
    </location>
</feature>
<evidence type="ECO:0000313" key="12">
    <source>
        <dbReference type="EMBL" id="KAJ2675942.1"/>
    </source>
</evidence>
<reference evidence="12" key="1">
    <citation type="submission" date="2022-07" db="EMBL/GenBank/DDBJ databases">
        <title>Phylogenomic reconstructions and comparative analyses of Kickxellomycotina fungi.</title>
        <authorList>
            <person name="Reynolds N.K."/>
            <person name="Stajich J.E."/>
            <person name="Barry K."/>
            <person name="Grigoriev I.V."/>
            <person name="Crous P."/>
            <person name="Smith M.E."/>
        </authorList>
    </citation>
    <scope>NUCLEOTIDE SEQUENCE</scope>
    <source>
        <strain evidence="12">NRRL 3115</strain>
    </source>
</reference>
<dbReference type="Pfam" id="PF00069">
    <property type="entry name" value="Pkinase"/>
    <property type="match status" value="1"/>
</dbReference>
<gene>
    <name evidence="12" type="primary">LSK1</name>
    <name evidence="12" type="ORF">GGI25_003779</name>
</gene>
<dbReference type="GO" id="GO:0008353">
    <property type="term" value="F:RNA polymerase II CTD heptapeptide repeat kinase activity"/>
    <property type="evidence" value="ECO:0007669"/>
    <property type="project" value="UniProtKB-EC"/>
</dbReference>
<dbReference type="PANTHER" id="PTHR24056">
    <property type="entry name" value="CELL DIVISION PROTEIN KINASE"/>
    <property type="match status" value="1"/>
</dbReference>
<dbReference type="InterPro" id="IPR017441">
    <property type="entry name" value="Protein_kinase_ATP_BS"/>
</dbReference>
<evidence type="ECO:0000256" key="9">
    <source>
        <dbReference type="PROSITE-ProRule" id="PRU10141"/>
    </source>
</evidence>
<evidence type="ECO:0000256" key="10">
    <source>
        <dbReference type="SAM" id="MobiDB-lite"/>
    </source>
</evidence>
<evidence type="ECO:0000256" key="3">
    <source>
        <dbReference type="ARBA" id="ARBA00022527"/>
    </source>
</evidence>
<evidence type="ECO:0000256" key="2">
    <source>
        <dbReference type="ARBA" id="ARBA00012409"/>
    </source>
</evidence>
<keyword evidence="3 12" id="KW-0723">Serine/threonine-protein kinase</keyword>
<dbReference type="CDD" id="cd07840">
    <property type="entry name" value="STKc_CDK9_like"/>
    <property type="match status" value="1"/>
</dbReference>
<feature type="compositionally biased region" description="Basic and acidic residues" evidence="10">
    <location>
        <begin position="71"/>
        <end position="96"/>
    </location>
</feature>
<dbReference type="GO" id="GO:0032968">
    <property type="term" value="P:positive regulation of transcription elongation by RNA polymerase II"/>
    <property type="evidence" value="ECO:0007669"/>
    <property type="project" value="TreeGrafter"/>
</dbReference>
<dbReference type="GO" id="GO:0008024">
    <property type="term" value="C:cyclin/CDK positive transcription elongation factor complex"/>
    <property type="evidence" value="ECO:0007669"/>
    <property type="project" value="TreeGrafter"/>
</dbReference>
<dbReference type="PROSITE" id="PS50011">
    <property type="entry name" value="PROTEIN_KINASE_DOM"/>
    <property type="match status" value="1"/>
</dbReference>
<dbReference type="PROSITE" id="PS00107">
    <property type="entry name" value="PROTEIN_KINASE_ATP"/>
    <property type="match status" value="1"/>
</dbReference>
<dbReference type="InterPro" id="IPR011009">
    <property type="entry name" value="Kinase-like_dom_sf"/>
</dbReference>
<evidence type="ECO:0000256" key="1">
    <source>
        <dbReference type="ARBA" id="ARBA00006485"/>
    </source>
</evidence>
<comment type="catalytic activity">
    <reaction evidence="8">
        <text>[DNA-directed RNA polymerase] + ATP = phospho-[DNA-directed RNA polymerase] + ADP + H(+)</text>
        <dbReference type="Rhea" id="RHEA:10216"/>
        <dbReference type="Rhea" id="RHEA-COMP:11321"/>
        <dbReference type="Rhea" id="RHEA-COMP:11322"/>
        <dbReference type="ChEBI" id="CHEBI:15378"/>
        <dbReference type="ChEBI" id="CHEBI:30616"/>
        <dbReference type="ChEBI" id="CHEBI:43176"/>
        <dbReference type="ChEBI" id="CHEBI:68546"/>
        <dbReference type="ChEBI" id="CHEBI:456216"/>
        <dbReference type="EC" id="2.7.11.23"/>
    </reaction>
</comment>
<feature type="region of interest" description="Disordered" evidence="10">
    <location>
        <begin position="1"/>
        <end position="178"/>
    </location>
</feature>
<evidence type="ECO:0000256" key="5">
    <source>
        <dbReference type="ARBA" id="ARBA00022741"/>
    </source>
</evidence>
<dbReference type="OrthoDB" id="204883at2759"/>
<accession>A0A9W8KXS4</accession>